<dbReference type="InterPro" id="IPR000557">
    <property type="entry name" value="Calponin_repeat"/>
</dbReference>
<dbReference type="PROSITE" id="PS51122">
    <property type="entry name" value="CALPONIN_2"/>
    <property type="match status" value="1"/>
</dbReference>
<dbReference type="Pfam" id="PF00307">
    <property type="entry name" value="CH"/>
    <property type="match status" value="1"/>
</dbReference>
<dbReference type="GO" id="GO:0007015">
    <property type="term" value="P:actin filament organization"/>
    <property type="evidence" value="ECO:0007669"/>
    <property type="project" value="TreeGrafter"/>
</dbReference>
<organism evidence="4 5">
    <name type="scientific">Stylophora pistillata</name>
    <name type="common">Smooth cauliflower coral</name>
    <dbReference type="NCBI Taxonomy" id="50429"/>
    <lineage>
        <taxon>Eukaryota</taxon>
        <taxon>Metazoa</taxon>
        <taxon>Cnidaria</taxon>
        <taxon>Anthozoa</taxon>
        <taxon>Hexacorallia</taxon>
        <taxon>Scleractinia</taxon>
        <taxon>Astrocoeniina</taxon>
        <taxon>Pocilloporidae</taxon>
        <taxon>Stylophora</taxon>
    </lineage>
</organism>
<dbReference type="Gene3D" id="1.10.418.10">
    <property type="entry name" value="Calponin-like domain"/>
    <property type="match status" value="1"/>
</dbReference>
<dbReference type="InterPro" id="IPR003096">
    <property type="entry name" value="SM22_calponin"/>
</dbReference>
<reference evidence="5" key="1">
    <citation type="journal article" date="2017" name="bioRxiv">
        <title>Comparative analysis of the genomes of Stylophora pistillata and Acropora digitifera provides evidence for extensive differences between species of corals.</title>
        <authorList>
            <person name="Voolstra C.R."/>
            <person name="Li Y."/>
            <person name="Liew Y.J."/>
            <person name="Baumgarten S."/>
            <person name="Zoccola D."/>
            <person name="Flot J.-F."/>
            <person name="Tambutte S."/>
            <person name="Allemand D."/>
            <person name="Aranda M."/>
        </authorList>
    </citation>
    <scope>NUCLEOTIDE SEQUENCE [LARGE SCALE GENOMIC DNA]</scope>
</reference>
<dbReference type="PANTHER" id="PTHR47385:SF14">
    <property type="entry name" value="TRANSGELIN"/>
    <property type="match status" value="1"/>
</dbReference>
<name>A0A2B4SXZ8_STYPI</name>
<dbReference type="InterPro" id="IPR050606">
    <property type="entry name" value="Calponin-like"/>
</dbReference>
<dbReference type="SMART" id="SM00033">
    <property type="entry name" value="CH"/>
    <property type="match status" value="1"/>
</dbReference>
<dbReference type="InterPro" id="IPR036872">
    <property type="entry name" value="CH_dom_sf"/>
</dbReference>
<evidence type="ECO:0000313" key="4">
    <source>
        <dbReference type="EMBL" id="PFX34186.1"/>
    </source>
</evidence>
<dbReference type="Proteomes" id="UP000225706">
    <property type="component" value="Unassembled WGS sequence"/>
</dbReference>
<dbReference type="EMBL" id="LSMT01000006">
    <property type="protein sequence ID" value="PFX34186.1"/>
    <property type="molecule type" value="Genomic_DNA"/>
</dbReference>
<dbReference type="Pfam" id="PF00402">
    <property type="entry name" value="Calponin"/>
    <property type="match status" value="1"/>
</dbReference>
<feature type="domain" description="Calponin-homology (CH)" evidence="3">
    <location>
        <begin position="26"/>
        <end position="143"/>
    </location>
</feature>
<evidence type="ECO:0000259" key="3">
    <source>
        <dbReference type="PROSITE" id="PS50021"/>
    </source>
</evidence>
<protein>
    <recommendedName>
        <fullName evidence="2">Transgelin</fullName>
    </recommendedName>
</protein>
<evidence type="ECO:0000256" key="1">
    <source>
        <dbReference type="ARBA" id="ARBA00009631"/>
    </source>
</evidence>
<dbReference type="GO" id="GO:0015629">
    <property type="term" value="C:actin cytoskeleton"/>
    <property type="evidence" value="ECO:0007669"/>
    <property type="project" value="TreeGrafter"/>
</dbReference>
<comment type="similarity">
    <text evidence="1 2">Belongs to the calponin family.</text>
</comment>
<dbReference type="InterPro" id="IPR001715">
    <property type="entry name" value="CH_dom"/>
</dbReference>
<dbReference type="PROSITE" id="PS01052">
    <property type="entry name" value="CALPONIN_1"/>
    <property type="match status" value="1"/>
</dbReference>
<dbReference type="PANTHER" id="PTHR47385">
    <property type="entry name" value="CALPONIN"/>
    <property type="match status" value="1"/>
</dbReference>
<dbReference type="STRING" id="50429.A0A2B4SXZ8"/>
<evidence type="ECO:0000256" key="2">
    <source>
        <dbReference type="RuleBase" id="RU361224"/>
    </source>
</evidence>
<dbReference type="PROSITE" id="PS50021">
    <property type="entry name" value="CH"/>
    <property type="match status" value="1"/>
</dbReference>
<keyword evidence="5" id="KW-1185">Reference proteome</keyword>
<dbReference type="GO" id="GO:0051015">
    <property type="term" value="F:actin filament binding"/>
    <property type="evidence" value="ECO:0007669"/>
    <property type="project" value="TreeGrafter"/>
</dbReference>
<dbReference type="AlphaFoldDB" id="A0A2B4SXZ8"/>
<dbReference type="PRINTS" id="PR00888">
    <property type="entry name" value="SM22CALPONIN"/>
</dbReference>
<dbReference type="OrthoDB" id="21595at2759"/>
<dbReference type="SUPFAM" id="SSF47576">
    <property type="entry name" value="Calponin-homology domain, CH-domain"/>
    <property type="match status" value="1"/>
</dbReference>
<comment type="caution">
    <text evidence="4">The sequence shown here is derived from an EMBL/GenBank/DDBJ whole genome shotgun (WGS) entry which is preliminary data.</text>
</comment>
<evidence type="ECO:0000313" key="5">
    <source>
        <dbReference type="Proteomes" id="UP000225706"/>
    </source>
</evidence>
<accession>A0A2B4SXZ8</accession>
<gene>
    <name evidence="4" type="primary">CNN3</name>
    <name evidence="4" type="ORF">AWC38_SpisGene957</name>
</gene>
<proteinExistence type="inferred from homology"/>
<sequence>MMAEAKGRSYGLSAEVQRRIDAKYDKGVEIEARNWIEDVLGEPVEWGQRDDSPGCSFADGLKSGEVLCKLANKLQPGAVKMNNTSKVSNPAMRATKEKENIEKFLTFCEQYGVKDRFSTPYLYQKQNVMAVVNTICQLGSTAQNKGFSGPVLGPKIAEKNERGFTEDQVKAGREGHIGLQAGTNKLASQSGQNFGLGRQIAGVGSEGTYD</sequence>